<sequence>MNTPTSSSRVSRSNGAPQLPTTPSRNSGGFRHPSGNGGQRKPPHGQQLTMPRQQQQRKALSPSPQSVFASSSICSSTIFFFFYQIGNESLFIRIFYLLVERISIH</sequence>
<organism evidence="2 3">
    <name type="scientific">Caenorhabditis nigoni</name>
    <dbReference type="NCBI Taxonomy" id="1611254"/>
    <lineage>
        <taxon>Eukaryota</taxon>
        <taxon>Metazoa</taxon>
        <taxon>Ecdysozoa</taxon>
        <taxon>Nematoda</taxon>
        <taxon>Chromadorea</taxon>
        <taxon>Rhabditida</taxon>
        <taxon>Rhabditina</taxon>
        <taxon>Rhabditomorpha</taxon>
        <taxon>Rhabditoidea</taxon>
        <taxon>Rhabditidae</taxon>
        <taxon>Peloderinae</taxon>
        <taxon>Caenorhabditis</taxon>
    </lineage>
</organism>
<evidence type="ECO:0000313" key="3">
    <source>
        <dbReference type="Proteomes" id="UP000230233"/>
    </source>
</evidence>
<feature type="compositionally biased region" description="Polar residues" evidence="1">
    <location>
        <begin position="1"/>
        <end position="27"/>
    </location>
</feature>
<gene>
    <name evidence="2" type="primary">Cnig_chr_IV.g12698</name>
    <name evidence="2" type="ORF">B9Z55_012698</name>
</gene>
<dbReference type="Proteomes" id="UP000230233">
    <property type="component" value="Chromosome IV"/>
</dbReference>
<accession>A0A2G5TYD3</accession>
<reference evidence="3" key="1">
    <citation type="submission" date="2017-10" db="EMBL/GenBank/DDBJ databases">
        <title>Rapid genome shrinkage in a self-fertile nematode reveals novel sperm competition proteins.</title>
        <authorList>
            <person name="Yin D."/>
            <person name="Schwarz E.M."/>
            <person name="Thomas C.G."/>
            <person name="Felde R.L."/>
            <person name="Korf I.F."/>
            <person name="Cutter A.D."/>
            <person name="Schartner C.M."/>
            <person name="Ralston E.J."/>
            <person name="Meyer B.J."/>
            <person name="Haag E.S."/>
        </authorList>
    </citation>
    <scope>NUCLEOTIDE SEQUENCE [LARGE SCALE GENOMIC DNA]</scope>
    <source>
        <strain evidence="3">JU1422</strain>
    </source>
</reference>
<proteinExistence type="predicted"/>
<keyword evidence="3" id="KW-1185">Reference proteome</keyword>
<dbReference type="AlphaFoldDB" id="A0A2G5TYD3"/>
<name>A0A2G5TYD3_9PELO</name>
<feature type="region of interest" description="Disordered" evidence="1">
    <location>
        <begin position="1"/>
        <end position="63"/>
    </location>
</feature>
<comment type="caution">
    <text evidence="2">The sequence shown here is derived from an EMBL/GenBank/DDBJ whole genome shotgun (WGS) entry which is preliminary data.</text>
</comment>
<evidence type="ECO:0000256" key="1">
    <source>
        <dbReference type="SAM" id="MobiDB-lite"/>
    </source>
</evidence>
<evidence type="ECO:0000313" key="2">
    <source>
        <dbReference type="EMBL" id="PIC32325.1"/>
    </source>
</evidence>
<dbReference type="EMBL" id="PDUG01000004">
    <property type="protein sequence ID" value="PIC32325.1"/>
    <property type="molecule type" value="Genomic_DNA"/>
</dbReference>
<feature type="compositionally biased region" description="Low complexity" evidence="1">
    <location>
        <begin position="46"/>
        <end position="63"/>
    </location>
</feature>
<protein>
    <submittedName>
        <fullName evidence="2">Uncharacterized protein</fullName>
    </submittedName>
</protein>